<feature type="transmembrane region" description="Helical" evidence="1">
    <location>
        <begin position="107"/>
        <end position="127"/>
    </location>
</feature>
<dbReference type="EMBL" id="CP009285">
    <property type="protein sequence ID" value="AIQ58656.1"/>
    <property type="molecule type" value="Genomic_DNA"/>
</dbReference>
<feature type="transmembrane region" description="Helical" evidence="1">
    <location>
        <begin position="37"/>
        <end position="56"/>
    </location>
</feature>
<organism evidence="3 4">
    <name type="scientific">Paenibacillus borealis</name>
    <dbReference type="NCBI Taxonomy" id="160799"/>
    <lineage>
        <taxon>Bacteria</taxon>
        <taxon>Bacillati</taxon>
        <taxon>Bacillota</taxon>
        <taxon>Bacilli</taxon>
        <taxon>Bacillales</taxon>
        <taxon>Paenibacillaceae</taxon>
        <taxon>Paenibacillus</taxon>
    </lineage>
</organism>
<dbReference type="InterPro" id="IPR018758">
    <property type="entry name" value="FtrD-like"/>
</dbReference>
<dbReference type="Proteomes" id="UP000029518">
    <property type="component" value="Chromosome"/>
</dbReference>
<keyword evidence="1" id="KW-1133">Transmembrane helix</keyword>
<evidence type="ECO:0000256" key="1">
    <source>
        <dbReference type="SAM" id="Phobius"/>
    </source>
</evidence>
<keyword evidence="1" id="KW-0472">Membrane</keyword>
<dbReference type="AlphaFoldDB" id="A0A089LAX1"/>
<proteinExistence type="predicted"/>
<feature type="transmembrane region" description="Helical" evidence="1">
    <location>
        <begin position="6"/>
        <end position="25"/>
    </location>
</feature>
<reference evidence="3" key="1">
    <citation type="submission" date="2014-08" db="EMBL/GenBank/DDBJ databases">
        <title>Comparative genomics of the Paenibacillus odorifer group.</title>
        <authorList>
            <person name="den Bakker H.C."/>
            <person name="Tsai Y.-C.Y.-C."/>
            <person name="Martin N."/>
            <person name="Korlach J."/>
            <person name="Wiedmann M."/>
        </authorList>
    </citation>
    <scope>NUCLEOTIDE SEQUENCE [LARGE SCALE GENOMIC DNA]</scope>
    <source>
        <strain evidence="3">DSM 13188</strain>
    </source>
</reference>
<feature type="domain" description="Membrane iron-sulfur containing protein FtrD-like" evidence="2">
    <location>
        <begin position="326"/>
        <end position="426"/>
    </location>
</feature>
<feature type="transmembrane region" description="Helical" evidence="1">
    <location>
        <begin position="181"/>
        <end position="209"/>
    </location>
</feature>
<feature type="transmembrane region" description="Helical" evidence="1">
    <location>
        <begin position="147"/>
        <end position="169"/>
    </location>
</feature>
<keyword evidence="1" id="KW-0812">Transmembrane</keyword>
<gene>
    <name evidence="3" type="ORF">PBOR_18175</name>
</gene>
<dbReference type="OrthoDB" id="9792533at2"/>
<accession>A0A089LAX1</accession>
<feature type="transmembrane region" description="Helical" evidence="1">
    <location>
        <begin position="277"/>
        <end position="298"/>
    </location>
</feature>
<keyword evidence="4" id="KW-1185">Reference proteome</keyword>
<dbReference type="Pfam" id="PF10080">
    <property type="entry name" value="FtrD-like"/>
    <property type="match status" value="1"/>
</dbReference>
<dbReference type="HOGENOM" id="CLU_045824_0_0_9"/>
<name>A0A089LAX1_PAEBO</name>
<feature type="transmembrane region" description="Helical" evidence="1">
    <location>
        <begin position="68"/>
        <end position="86"/>
    </location>
</feature>
<feature type="transmembrane region" description="Helical" evidence="1">
    <location>
        <begin position="229"/>
        <end position="249"/>
    </location>
</feature>
<dbReference type="RefSeq" id="WP_042213779.1">
    <property type="nucleotide sequence ID" value="NZ_CP009285.1"/>
</dbReference>
<evidence type="ECO:0000259" key="2">
    <source>
        <dbReference type="Pfam" id="PF10080"/>
    </source>
</evidence>
<protein>
    <recommendedName>
        <fullName evidence="2">Membrane iron-sulfur containing protein FtrD-like domain-containing protein</fullName>
    </recommendedName>
</protein>
<sequence>MLKATVITLSNGFEIALIISVLIVWLRHTGNSRFSKWIYSGTAASAVISWAVLYLLKWSGPKKESFTGWTMAVSFILEIALLIWVLRERKLHARKNNAAQLLWGRGGSRTVFIFLTAVCLTVLPVMRILQFPSSIFIQTYSVVNTELILTFTGGLLGLVCSLMFGLSFLRSTRTLSARSSVAGSVLLLSAMMLNQLFTVAQILFARGIFPLTPLTMKILVPIINNMDKYLYVLLGASFIWTVTVLLSFIRRQEKLSETWNPAVQRKFKARVRNDKRWLAAIAALMVLVPALLSVEAVLANQVIELSPAEPVTPDASHQIVIPQASVDDRNLHRFGYTAADGTIVRFIIIRKSETMYGIGFDACKICGSSGYYQKGNKVICRKCDVIMNIPTIGFEGGCNPIPLAYHMDKGNLVIASSDLEKETATFHQEDLFQH</sequence>
<dbReference type="KEGG" id="pbd:PBOR_18175"/>
<evidence type="ECO:0000313" key="4">
    <source>
        <dbReference type="Proteomes" id="UP000029518"/>
    </source>
</evidence>
<evidence type="ECO:0000313" key="3">
    <source>
        <dbReference type="EMBL" id="AIQ58656.1"/>
    </source>
</evidence>